<name>A0A3S2P892_ORYJA</name>
<keyword evidence="3" id="KW-1185">Reference proteome</keyword>
<reference evidence="2 3" key="1">
    <citation type="submission" date="2018-11" db="EMBL/GenBank/DDBJ databases">
        <authorList>
            <person name="Lopez-Roques C."/>
            <person name="Donnadieu C."/>
            <person name="Bouchez O."/>
            <person name="Klopp C."/>
            <person name="Cabau C."/>
            <person name="Zahm M."/>
        </authorList>
    </citation>
    <scope>NUCLEOTIDE SEQUENCE [LARGE SCALE GENOMIC DNA]</scope>
    <source>
        <strain evidence="2">RS831</strain>
        <tissue evidence="2">Whole body</tissue>
    </source>
</reference>
<reference evidence="2 3" key="2">
    <citation type="submission" date="2019-01" db="EMBL/GenBank/DDBJ databases">
        <title>A chromosome length genome reference of the Java medaka (oryzias javanicus).</title>
        <authorList>
            <person name="Herpin A."/>
            <person name="Takehana Y."/>
            <person name="Naruse K."/>
            <person name="Ansai S."/>
            <person name="Kawaguchi M."/>
        </authorList>
    </citation>
    <scope>NUCLEOTIDE SEQUENCE [LARGE SCALE GENOMIC DNA]</scope>
    <source>
        <strain evidence="2">RS831</strain>
        <tissue evidence="2">Whole body</tissue>
    </source>
</reference>
<feature type="region of interest" description="Disordered" evidence="1">
    <location>
        <begin position="22"/>
        <end position="59"/>
    </location>
</feature>
<evidence type="ECO:0000313" key="3">
    <source>
        <dbReference type="Proteomes" id="UP000283210"/>
    </source>
</evidence>
<sequence>MFSSCRLSGLVRRSCLCSWNKRSRSSSTSDRCSRKDVKTKSADISLQPGPRSRRRSWPGFSSCPFITNAF</sequence>
<organism evidence="2 3">
    <name type="scientific">Oryzias javanicus</name>
    <name type="common">Javanese ricefish</name>
    <name type="synonym">Aplocheilus javanicus</name>
    <dbReference type="NCBI Taxonomy" id="123683"/>
    <lineage>
        <taxon>Eukaryota</taxon>
        <taxon>Metazoa</taxon>
        <taxon>Chordata</taxon>
        <taxon>Craniata</taxon>
        <taxon>Vertebrata</taxon>
        <taxon>Euteleostomi</taxon>
        <taxon>Actinopterygii</taxon>
        <taxon>Neopterygii</taxon>
        <taxon>Teleostei</taxon>
        <taxon>Neoteleostei</taxon>
        <taxon>Acanthomorphata</taxon>
        <taxon>Ovalentaria</taxon>
        <taxon>Atherinomorphae</taxon>
        <taxon>Beloniformes</taxon>
        <taxon>Adrianichthyidae</taxon>
        <taxon>Oryziinae</taxon>
        <taxon>Oryzias</taxon>
    </lineage>
</organism>
<evidence type="ECO:0000256" key="1">
    <source>
        <dbReference type="SAM" id="MobiDB-lite"/>
    </source>
</evidence>
<feature type="compositionally biased region" description="Basic and acidic residues" evidence="1">
    <location>
        <begin position="31"/>
        <end position="41"/>
    </location>
</feature>
<proteinExistence type="predicted"/>
<accession>A0A3S2P892</accession>
<gene>
    <name evidence="2" type="ORF">OJAV_G00194070</name>
</gene>
<dbReference type="Proteomes" id="UP000283210">
    <property type="component" value="Chromosome 19"/>
</dbReference>
<evidence type="ECO:0000313" key="2">
    <source>
        <dbReference type="EMBL" id="RVE59973.1"/>
    </source>
</evidence>
<protein>
    <submittedName>
        <fullName evidence="2">Uncharacterized protein</fullName>
    </submittedName>
</protein>
<dbReference type="AlphaFoldDB" id="A0A3S2P892"/>
<dbReference type="EMBL" id="CM012455">
    <property type="protein sequence ID" value="RVE59973.1"/>
    <property type="molecule type" value="Genomic_DNA"/>
</dbReference>